<organism evidence="1 2">
    <name type="scientific">Chthonomonas calidirosea (strain DSM 23976 / ICMP 18418 / T49)</name>
    <dbReference type="NCBI Taxonomy" id="1303518"/>
    <lineage>
        <taxon>Bacteria</taxon>
        <taxon>Bacillati</taxon>
        <taxon>Armatimonadota</taxon>
        <taxon>Chthonomonadia</taxon>
        <taxon>Chthonomonadales</taxon>
        <taxon>Chthonomonadaceae</taxon>
        <taxon>Chthonomonas</taxon>
    </lineage>
</organism>
<dbReference type="HOGENOM" id="CLU_1802677_0_0_0"/>
<dbReference type="KEGG" id="ccz:CCALI_00641"/>
<gene>
    <name evidence="1" type="ORF">CCALI_00641</name>
</gene>
<protein>
    <submittedName>
        <fullName evidence="1">Uncharacterized protein</fullName>
    </submittedName>
</protein>
<proteinExistence type="predicted"/>
<sequence length="143" mass="15870">MSEEDEVQVSYFVICDLVITEEHTRKQSLIGIYSALTTSQLPLHANMAVAFSLRLQSATPRRLRVRLLDPDGGTVLETPDLPFEWQTVLHSLERSAFATIQIGLNLRMVPITKAGVHVAGLLCDDRLIASYPLQVFLQQPIGG</sequence>
<dbReference type="InterPro" id="IPR054221">
    <property type="entry name" value="DUF6941"/>
</dbReference>
<reference evidence="2" key="1">
    <citation type="submission" date="2013-03" db="EMBL/GenBank/DDBJ databases">
        <title>Genome sequence of Chthonomonas calidirosea, the first sequenced genome from the Armatimonadetes phylum (formally candidate division OP10).</title>
        <authorList>
            <person name="Lee K.C.Y."/>
            <person name="Morgan X.C."/>
            <person name="Dunfield P.F."/>
            <person name="Tamas I."/>
            <person name="Houghton K.M."/>
            <person name="Vyssotski M."/>
            <person name="Ryan J.L.J."/>
            <person name="Lagutin K."/>
            <person name="McDonald I.R."/>
            <person name="Stott M.B."/>
        </authorList>
    </citation>
    <scope>NUCLEOTIDE SEQUENCE [LARGE SCALE GENOMIC DNA]</scope>
    <source>
        <strain evidence="2">DSM 23976 / ICMP 18418 / T49</strain>
    </source>
</reference>
<accession>S0EVQ9</accession>
<evidence type="ECO:0000313" key="1">
    <source>
        <dbReference type="EMBL" id="CCW34467.1"/>
    </source>
</evidence>
<dbReference type="Pfam" id="PF22091">
    <property type="entry name" value="DUF6941"/>
    <property type="match status" value="1"/>
</dbReference>
<dbReference type="PATRIC" id="fig|1303518.3.peg.646"/>
<dbReference type="STRING" id="454171.CP488_00512"/>
<dbReference type="InParanoid" id="S0EVQ9"/>
<keyword evidence="2" id="KW-1185">Reference proteome</keyword>
<dbReference type="RefSeq" id="WP_016482029.1">
    <property type="nucleotide sequence ID" value="NC_021487.1"/>
</dbReference>
<dbReference type="Proteomes" id="UP000014227">
    <property type="component" value="Chromosome I"/>
</dbReference>
<dbReference type="AlphaFoldDB" id="S0EVQ9"/>
<dbReference type="EMBL" id="HF951689">
    <property type="protein sequence ID" value="CCW34467.1"/>
    <property type="molecule type" value="Genomic_DNA"/>
</dbReference>
<name>S0EVQ9_CHTCT</name>
<evidence type="ECO:0000313" key="2">
    <source>
        <dbReference type="Proteomes" id="UP000014227"/>
    </source>
</evidence>